<proteinExistence type="predicted"/>
<organism evidence="1 2">
    <name type="scientific">Balnearium lithotrophicum</name>
    <dbReference type="NCBI Taxonomy" id="223788"/>
    <lineage>
        <taxon>Bacteria</taxon>
        <taxon>Pseudomonadati</taxon>
        <taxon>Aquificota</taxon>
        <taxon>Aquificia</taxon>
        <taxon>Desulfurobacteriales</taxon>
        <taxon>Desulfurobacteriaceae</taxon>
        <taxon>Balnearium</taxon>
    </lineage>
</organism>
<sequence>MLNPYVVHGGDPSLGACLVFAHNFKKQGICRECEKEINVKGGI</sequence>
<reference evidence="1 2" key="1">
    <citation type="submission" date="2017-05" db="EMBL/GenBank/DDBJ databases">
        <authorList>
            <person name="Varghese N."/>
            <person name="Submissions S."/>
        </authorList>
    </citation>
    <scope>NUCLEOTIDE SEQUENCE [LARGE SCALE GENOMIC DNA]</scope>
    <source>
        <strain evidence="1 2">DSM 16304</strain>
    </source>
</reference>
<dbReference type="EMBL" id="FXTM01000013">
    <property type="protein sequence ID" value="SMO59717.1"/>
    <property type="molecule type" value="Genomic_DNA"/>
</dbReference>
<evidence type="ECO:0000313" key="1">
    <source>
        <dbReference type="EMBL" id="SMO59717.1"/>
    </source>
</evidence>
<dbReference type="Proteomes" id="UP000317315">
    <property type="component" value="Unassembled WGS sequence"/>
</dbReference>
<name>A0A521CJU2_9BACT</name>
<gene>
    <name evidence="1" type="ORF">SAMN06269117_11352</name>
</gene>
<keyword evidence="2" id="KW-1185">Reference proteome</keyword>
<evidence type="ECO:0000313" key="2">
    <source>
        <dbReference type="Proteomes" id="UP000317315"/>
    </source>
</evidence>
<dbReference type="AlphaFoldDB" id="A0A521CJU2"/>
<protein>
    <submittedName>
        <fullName evidence="1">Uncharacterized protein</fullName>
    </submittedName>
</protein>
<accession>A0A521CJU2</accession>